<feature type="transmembrane region" description="Helical" evidence="1">
    <location>
        <begin position="128"/>
        <end position="146"/>
    </location>
</feature>
<dbReference type="InterPro" id="IPR007138">
    <property type="entry name" value="ABM_dom"/>
</dbReference>
<name>A0ABP8KBU3_9MICO</name>
<evidence type="ECO:0000313" key="3">
    <source>
        <dbReference type="EMBL" id="GAA4403816.1"/>
    </source>
</evidence>
<keyword evidence="1" id="KW-0812">Transmembrane</keyword>
<keyword evidence="1" id="KW-1133">Transmembrane helix</keyword>
<dbReference type="InterPro" id="IPR038762">
    <property type="entry name" value="ABM_predict"/>
</dbReference>
<keyword evidence="1" id="KW-0472">Membrane</keyword>
<comment type="caution">
    <text evidence="3">The sequence shown here is derived from an EMBL/GenBank/DDBJ whole genome shotgun (WGS) entry which is preliminary data.</text>
</comment>
<dbReference type="Proteomes" id="UP001500945">
    <property type="component" value="Unassembled WGS sequence"/>
</dbReference>
<dbReference type="Pfam" id="PF03992">
    <property type="entry name" value="ABM"/>
    <property type="match status" value="1"/>
</dbReference>
<evidence type="ECO:0000256" key="1">
    <source>
        <dbReference type="SAM" id="Phobius"/>
    </source>
</evidence>
<dbReference type="EMBL" id="BAABGM010000010">
    <property type="protein sequence ID" value="GAA4403816.1"/>
    <property type="molecule type" value="Genomic_DNA"/>
</dbReference>
<evidence type="ECO:0000259" key="2">
    <source>
        <dbReference type="PROSITE" id="PS51725"/>
    </source>
</evidence>
<feature type="transmembrane region" description="Helical" evidence="1">
    <location>
        <begin position="152"/>
        <end position="176"/>
    </location>
</feature>
<dbReference type="Gene3D" id="3.30.70.100">
    <property type="match status" value="1"/>
</dbReference>
<accession>A0ABP8KBU3</accession>
<gene>
    <name evidence="3" type="ORF">GCM10023168_15660</name>
</gene>
<proteinExistence type="predicted"/>
<protein>
    <submittedName>
        <fullName evidence="3">Antibiotic biosynthesis monooxygenase</fullName>
    </submittedName>
</protein>
<dbReference type="RefSeq" id="WP_345204312.1">
    <property type="nucleotide sequence ID" value="NZ_BAABGM010000010.1"/>
</dbReference>
<sequence>MAAAPPPGPGPGHVTRIARRRALPGHEAQYEALVREMFGTMRGHRGFLGAELLPPERHGEDYQVVVNFTDEDALAAWDASEERAAVHARMREHAVGEPEHRRLSGLEAWFAPAVVPASMHPPRHRMALVTWLGIWPTASLVLWLLAGRLQDLGLPFLVVTLVNTAVITALMTWVVMPRLTRLARPFLAGRRRAG</sequence>
<organism evidence="3 4">
    <name type="scientific">Fodinibacter luteus</name>
    <dbReference type="NCBI Taxonomy" id="552064"/>
    <lineage>
        <taxon>Bacteria</taxon>
        <taxon>Bacillati</taxon>
        <taxon>Actinomycetota</taxon>
        <taxon>Actinomycetes</taxon>
        <taxon>Micrococcales</taxon>
        <taxon>Intrasporangiaceae</taxon>
        <taxon>Fodinibacter (ex Wang et al. 2009)</taxon>
    </lineage>
</organism>
<reference evidence="4" key="1">
    <citation type="journal article" date="2019" name="Int. J. Syst. Evol. Microbiol.">
        <title>The Global Catalogue of Microorganisms (GCM) 10K type strain sequencing project: providing services to taxonomists for standard genome sequencing and annotation.</title>
        <authorList>
            <consortium name="The Broad Institute Genomics Platform"/>
            <consortium name="The Broad Institute Genome Sequencing Center for Infectious Disease"/>
            <person name="Wu L."/>
            <person name="Ma J."/>
        </authorList>
    </citation>
    <scope>NUCLEOTIDE SEQUENCE [LARGE SCALE GENOMIC DNA]</scope>
    <source>
        <strain evidence="4">JCM 17809</strain>
    </source>
</reference>
<dbReference type="PANTHER" id="PTHR40057:SF1">
    <property type="entry name" value="SLR1162 PROTEIN"/>
    <property type="match status" value="1"/>
</dbReference>
<feature type="domain" description="ABM" evidence="2">
    <location>
        <begin position="14"/>
        <end position="102"/>
    </location>
</feature>
<dbReference type="SUPFAM" id="SSF54909">
    <property type="entry name" value="Dimeric alpha+beta barrel"/>
    <property type="match status" value="1"/>
</dbReference>
<evidence type="ECO:0000313" key="4">
    <source>
        <dbReference type="Proteomes" id="UP001500945"/>
    </source>
</evidence>
<keyword evidence="3" id="KW-0560">Oxidoreductase</keyword>
<dbReference type="InterPro" id="IPR011008">
    <property type="entry name" value="Dimeric_a/b-barrel"/>
</dbReference>
<dbReference type="PROSITE" id="PS51725">
    <property type="entry name" value="ABM"/>
    <property type="match status" value="1"/>
</dbReference>
<dbReference type="PANTHER" id="PTHR40057">
    <property type="entry name" value="SLR1162 PROTEIN"/>
    <property type="match status" value="1"/>
</dbReference>
<dbReference type="GO" id="GO:0004497">
    <property type="term" value="F:monooxygenase activity"/>
    <property type="evidence" value="ECO:0007669"/>
    <property type="project" value="UniProtKB-KW"/>
</dbReference>
<keyword evidence="4" id="KW-1185">Reference proteome</keyword>
<keyword evidence="3" id="KW-0503">Monooxygenase</keyword>